<dbReference type="EMBL" id="VTEU01000002">
    <property type="protein sequence ID" value="TYS59753.1"/>
    <property type="molecule type" value="Genomic_DNA"/>
</dbReference>
<evidence type="ECO:0008006" key="3">
    <source>
        <dbReference type="Google" id="ProtNLM"/>
    </source>
</evidence>
<accession>A0AA94WP61</accession>
<proteinExistence type="predicted"/>
<gene>
    <name evidence="1" type="ORF">FZC74_06250</name>
</gene>
<evidence type="ECO:0000313" key="2">
    <source>
        <dbReference type="Proteomes" id="UP000323393"/>
    </source>
</evidence>
<evidence type="ECO:0000313" key="1">
    <source>
        <dbReference type="EMBL" id="TYS59753.1"/>
    </source>
</evidence>
<dbReference type="Proteomes" id="UP000323393">
    <property type="component" value="Unassembled WGS sequence"/>
</dbReference>
<name>A0AA94WP61_9BACI</name>
<sequence>MDKKDSKEKGGSMAKRINCLKCKHYYVTWDAKFPKGCRAFGFKTNQLPSVAVLRSSGSPCLKFEAKDSPIKPGQNGYYV</sequence>
<comment type="caution">
    <text evidence="1">The sequence shown here is derived from an EMBL/GenBank/DDBJ whole genome shotgun (WGS) entry which is preliminary data.</text>
</comment>
<protein>
    <recommendedName>
        <fullName evidence="3">Uracil-DNA glycosylase</fullName>
    </recommendedName>
</protein>
<dbReference type="AlphaFoldDB" id="A0AA94WP61"/>
<reference evidence="1 2" key="1">
    <citation type="submission" date="2019-08" db="EMBL/GenBank/DDBJ databases">
        <title>Bacillus genomes from the desert of Cuatro Cienegas, Coahuila.</title>
        <authorList>
            <person name="Olmedo-Alvarez G."/>
        </authorList>
    </citation>
    <scope>NUCLEOTIDE SEQUENCE [LARGE SCALE GENOMIC DNA]</scope>
    <source>
        <strain evidence="1 2">CH88_3T</strain>
    </source>
</reference>
<organism evidence="1 2">
    <name type="scientific">Sutcliffiella horikoshii</name>
    <dbReference type="NCBI Taxonomy" id="79883"/>
    <lineage>
        <taxon>Bacteria</taxon>
        <taxon>Bacillati</taxon>
        <taxon>Bacillota</taxon>
        <taxon>Bacilli</taxon>
        <taxon>Bacillales</taxon>
        <taxon>Bacillaceae</taxon>
        <taxon>Sutcliffiella</taxon>
    </lineage>
</organism>